<proteinExistence type="inferred from homology"/>
<feature type="transmembrane region" description="Helical" evidence="34">
    <location>
        <begin position="509"/>
        <end position="532"/>
    </location>
</feature>
<keyword evidence="7 33" id="KW-1168">Fusion of virus membrane with host membrane</keyword>
<dbReference type="SUPFAM" id="SSF58069">
    <property type="entry name" value="Virus ectodomain"/>
    <property type="match status" value="1"/>
</dbReference>
<dbReference type="GO" id="GO:0055036">
    <property type="term" value="C:virion membrane"/>
    <property type="evidence" value="ECO:0007669"/>
    <property type="project" value="UniProtKB-SubCell"/>
</dbReference>
<evidence type="ECO:0000256" key="25">
    <source>
        <dbReference type="ARBA" id="ARBA00023136"/>
    </source>
</evidence>
<comment type="subcellular location">
    <subcellularLocation>
        <location evidence="3">Host cell membrane</location>
        <topology evidence="3">Peripheral membrane protein</topology>
    </subcellularLocation>
    <subcellularLocation>
        <location evidence="1">Host cell membrane</location>
        <topology evidence="1">Single-pass type I membrane protein</topology>
    </subcellularLocation>
    <subcellularLocation>
        <location evidence="2">Host endosome membrane</location>
        <topology evidence="2">Peripheral membrane protein</topology>
    </subcellularLocation>
    <subcellularLocation>
        <location evidence="5">Host endosome membrane</location>
        <topology evidence="5">Single-pass type I membrane protein</topology>
    </subcellularLocation>
    <subcellularLocation>
        <location evidence="6">Virion membrane</location>
        <topology evidence="6">Peripheral membrane protein</topology>
    </subcellularLocation>
    <subcellularLocation>
        <location evidence="4">Virion membrane</location>
        <topology evidence="4">Single-pass type I membrane protein</topology>
    </subcellularLocation>
</comment>
<feature type="disulfide bond" evidence="33">
    <location>
        <begin position="53"/>
        <end position="73"/>
    </location>
</feature>
<comment type="domain">
    <text evidence="33">The CD4-binding region is targeted by the antibody b12.</text>
</comment>
<keyword evidence="13 33" id="KW-0165">Cleavage on pair of basic residues</keyword>
<evidence type="ECO:0000256" key="34">
    <source>
        <dbReference type="RuleBase" id="RU363095"/>
    </source>
</evidence>
<keyword evidence="29 33" id="KW-0899">Viral immunoevasion</keyword>
<feature type="disulfide bond" evidence="33">
    <location>
        <begin position="595"/>
        <end position="601"/>
    </location>
</feature>
<feature type="disulfide bond" evidence="33">
    <location>
        <begin position="223"/>
        <end position="252"/>
    </location>
</feature>
<keyword evidence="12 33" id="KW-1162">Viral penetration into host cytoplasm</keyword>
<feature type="domain" description="Human immunodeficiency virus 1 envelope glycoprotein Gp120" evidence="36">
    <location>
        <begin position="33"/>
        <end position="508"/>
    </location>
</feature>
<dbReference type="GO" id="GO:1903908">
    <property type="term" value="P:positive regulation of plasma membrane raft polarization"/>
    <property type="evidence" value="ECO:0007669"/>
    <property type="project" value="UniProtKB-UniRule"/>
</dbReference>
<feature type="disulfide bond" evidence="33">
    <location>
        <begin position="233"/>
        <end position="244"/>
    </location>
</feature>
<reference evidence="38" key="2">
    <citation type="journal article" date="2011" name="PLoS Pathog.">
        <title>Recurrent Signature Patterns in HIV-1 B Clade Envelope Glycoproteins Associated with either Early or Chronic Infections.</title>
        <authorList>
            <person name="Gnanakaran S."/>
            <person name="Bhattacharya T."/>
            <person name="Daniels M."/>
            <person name="Keele B.F."/>
            <person name="Hraber P.T."/>
            <person name="Lapedes A.S."/>
            <person name="Shen T."/>
            <person name="Gaschen B."/>
            <person name="Krishnamoorthy M."/>
            <person name="Li H."/>
            <person name="Decker J.M."/>
            <person name="Salazar-Gonzalez J.F."/>
            <person name="Wang S."/>
            <person name="Jiang C."/>
            <person name="Gao F."/>
            <person name="Swanstrom R."/>
            <person name="Anderson J.A."/>
            <person name="Ping L.H."/>
            <person name="Cohen M.S."/>
            <person name="Markowitz M."/>
            <person name="Goepfert P.A."/>
            <person name="Saag M.S."/>
            <person name="Eron J.J."/>
            <person name="Hicks C.B."/>
            <person name="Blattner W.A."/>
            <person name="Tomaras G.D."/>
            <person name="Asmal M."/>
            <person name="Letvin N.L."/>
            <person name="Gilbert P.B."/>
            <person name="Decamp A.C."/>
            <person name="Magaret C.A."/>
            <person name="Schief W.R."/>
            <person name="Ban Y.E."/>
            <person name="Zhang M."/>
            <person name="Soderberg K.A."/>
            <person name="Sodroski J.G."/>
            <person name="Haynes B.F."/>
            <person name="Shaw G.M."/>
            <person name="Hahn B.H."/>
            <person name="Korber B."/>
        </authorList>
    </citation>
    <scope>NUCLEOTIDE SEQUENCE</scope>
    <source>
        <strain evidence="38">JACH1853_B7</strain>
    </source>
</reference>
<dbReference type="InterPro" id="IPR000328">
    <property type="entry name" value="GP41-like"/>
</dbReference>
<protein>
    <recommendedName>
        <fullName evidence="33">Envelope glycoprotein gp160</fullName>
    </recommendedName>
    <alternativeName>
        <fullName evidence="33">Env polyprotein</fullName>
    </alternativeName>
    <component>
        <recommendedName>
            <fullName evidence="33">Surface protein gp120</fullName>
            <shortName evidence="33">SU</shortName>
        </recommendedName>
        <alternativeName>
            <fullName evidence="33">Glycoprotein 120</fullName>
            <shortName evidence="33">gp120</shortName>
        </alternativeName>
    </component>
    <component>
        <recommendedName>
            <fullName evidence="33">Transmembrane protein gp41</fullName>
            <shortName evidence="33">TM</shortName>
        </recommendedName>
        <alternativeName>
            <fullName evidence="33">Glycoprotein 41</fullName>
            <shortName evidence="33">gp41</shortName>
        </alternativeName>
    </component>
</protein>
<keyword evidence="16 33" id="KW-0732">Signal</keyword>
<dbReference type="GO" id="GO:0016020">
    <property type="term" value="C:membrane"/>
    <property type="evidence" value="ECO:0007669"/>
    <property type="project" value="UniProtKB-UniRule"/>
</dbReference>
<evidence type="ECO:0000256" key="17">
    <source>
        <dbReference type="ARBA" id="ARBA00022804"/>
    </source>
</evidence>
<evidence type="ECO:0000256" key="23">
    <source>
        <dbReference type="ARBA" id="ARBA00023046"/>
    </source>
</evidence>
<feature type="domain" description="Retroviral envelope protein GP41-like" evidence="37">
    <location>
        <begin position="527"/>
        <end position="716"/>
    </location>
</feature>
<gene>
    <name evidence="33 38" type="primary">env</name>
</gene>
<evidence type="ECO:0000256" key="4">
    <source>
        <dbReference type="ARBA" id="ARBA00004563"/>
    </source>
</evidence>
<dbReference type="Gene3D" id="1.20.5.490">
    <property type="entry name" value="Single helix bin"/>
    <property type="match status" value="1"/>
</dbReference>
<evidence type="ECO:0000256" key="33">
    <source>
        <dbReference type="HAMAP-Rule" id="MF_04083"/>
    </source>
</evidence>
<keyword evidence="10 33" id="KW-1165">Clathrin-mediated endocytosis of virus by host</keyword>
<dbReference type="GO" id="GO:0020002">
    <property type="term" value="C:host cell plasma membrane"/>
    <property type="evidence" value="ECO:0007669"/>
    <property type="project" value="UniProtKB-SubCell"/>
</dbReference>
<evidence type="ECO:0000256" key="11">
    <source>
        <dbReference type="ARBA" id="ARBA00022581"/>
    </source>
</evidence>
<dbReference type="Gene3D" id="1.10.287.210">
    <property type="match status" value="1"/>
</dbReference>
<dbReference type="FunFam" id="2.170.40.20:FF:000003">
    <property type="entry name" value="Envelope glycoprotein gp160"/>
    <property type="match status" value="1"/>
</dbReference>
<name>G3DH28_HV1</name>
<comment type="function">
    <text evidence="33">Surface protein gp120: Attaches the virus to the host lymphoid cell by binding to the primary receptor CD4. This interaction induces a structural rearrangement creating a high affinity binding site for a chemokine coreceptor like CXCR4 and/or CCR5. Acts as a ligand for CD209/DC-SIGN and CLEC4M/DC-SIGNR, which are respectively found on dendritic cells (DCs), and on endothelial cells of liver sinusoids and lymph node sinuses. These interactions allow capture of viral particles at mucosal surfaces by these cells and subsequent transmission to permissive cells. HIV subverts the migration properties of dendritic cells to gain access to CD4+ T-cells in lymph nodes. Virus transmission to permissive T-cells occurs either in trans (without DCs infection, through viral capture and transmission), or in cis (following DCs productive infection, through the usual CD4-gp120 interaction), thereby inducing a robust infection. In trans infection, bound virions remain infectious over days and it is proposed that they are not degraded, but protected in non-lysosomal acidic organelles within the DCs close to the cell membrane thus contributing to the viral infectious potential during DCs' migration from the periphery to the lymphoid tissues. On arrival at lymphoid tissues, intact virions recycle back to DCs' cell surface allowing virus transmission to CD4+ T-cells.</text>
</comment>
<dbReference type="GO" id="GO:0039654">
    <property type="term" value="P:fusion of virus membrane with host endosome membrane"/>
    <property type="evidence" value="ECO:0007669"/>
    <property type="project" value="UniProtKB-UniRule"/>
</dbReference>
<comment type="domain">
    <text evidence="33">The YXXL motif is involved in determining the exact site of viral release at the surface of infected mononuclear cells and promotes endocytosis. YXXL and di-leucine endocytosis motifs interact directly or indirectly with the clathrin adapter complexes, opperate independently, and their activities are not additive.</text>
</comment>
<evidence type="ECO:0000256" key="20">
    <source>
        <dbReference type="ARBA" id="ARBA00022879"/>
    </source>
</evidence>
<dbReference type="InterPro" id="IPR036377">
    <property type="entry name" value="Gp120_core_sf"/>
</dbReference>
<evidence type="ECO:0000256" key="26">
    <source>
        <dbReference type="ARBA" id="ARBA00023139"/>
    </source>
</evidence>
<keyword evidence="30 33" id="KW-0449">Lipoprotein</keyword>
<feature type="site" description="Cleavage; by host furin" evidence="33">
    <location>
        <begin position="508"/>
        <end position="509"/>
    </location>
</feature>
<evidence type="ECO:0000256" key="18">
    <source>
        <dbReference type="ARBA" id="ARBA00022844"/>
    </source>
</evidence>
<feature type="transmembrane region" description="Helical" evidence="34">
    <location>
        <begin position="675"/>
        <end position="702"/>
    </location>
</feature>
<dbReference type="InterPro" id="IPR037527">
    <property type="entry name" value="Gp160"/>
</dbReference>
<comment type="miscellaneous">
    <text evidence="33">HIV-1 lineages are divided in three main groups, M (for Major), O (for Outlier), and N (for New, or Non-M, Non-O). The vast majority of strains found worldwide belong to the group M. Group O seems to be endemic to and largely confined to Cameroon and neighboring countries in West Central Africa, where these viruses represent a small minority of HIV-1 strains. The group N is represented by a limited number of isolates from Cameroonian persons. The group M is further subdivided in 9 clades or subtypes (A to D, F to H, J and K).</text>
</comment>
<feature type="region of interest" description="V2" evidence="33">
    <location>
        <begin position="162"/>
        <end position="201"/>
    </location>
</feature>
<dbReference type="SUPFAM" id="SSF56502">
    <property type="entry name" value="gp120 core"/>
    <property type="match status" value="2"/>
</dbReference>
<comment type="domain">
    <text evidence="33 34">The 17 amino acids long immunosuppressive region is present in many retroviral envelope proteins. Synthetic peptides derived from this relatively conserved sequence inhibit immune function in vitro and in vivo.</text>
</comment>
<dbReference type="FunFam" id="1.10.287.210:FF:000001">
    <property type="entry name" value="Envelope glycoprotein gp160"/>
    <property type="match status" value="1"/>
</dbReference>
<keyword evidence="15 33" id="KW-0053">Apoptosis</keyword>
<dbReference type="GO" id="GO:0005198">
    <property type="term" value="F:structural molecule activity"/>
    <property type="evidence" value="ECO:0007669"/>
    <property type="project" value="UniProtKB-UniRule"/>
</dbReference>
<comment type="subcellular location">
    <molecule>Surface protein gp120</molecule>
    <subcellularLocation>
        <location evidence="33">Virion membrane</location>
        <topology evidence="33">Peripheral membrane protein</topology>
    </subcellularLocation>
    <subcellularLocation>
        <location evidence="33">Host cell membrane</location>
        <topology evidence="33">Peripheral membrane protein</topology>
    </subcellularLocation>
    <subcellularLocation>
        <location evidence="33">Host endosome membrane</location>
        <topology evidence="33">Single-pass type I membrane protein</topology>
    </subcellularLocation>
    <text evidence="33">The surface protein is not anchored to the viral envelope, but associates with the extravirion surface through its binding to TM. It is probably concentrated at the site of budding and incorporated into the virions possibly by contacts between the cytoplasmic tail of Env and the N-terminus of Gag.</text>
</comment>
<comment type="caution">
    <text evidence="33 34">Lacks conserved residue(s) required for the propagation of feature annotation.</text>
</comment>
<keyword evidence="11 33" id="KW-0945">Host-virus interaction</keyword>
<dbReference type="FunFam" id="1.20.5.490:FF:000001">
    <property type="entry name" value="Envelope glycoprotein gp160"/>
    <property type="match status" value="1"/>
</dbReference>
<organismHost>
    <name type="scientific">Homo sapiens</name>
    <name type="common">Human</name>
    <dbReference type="NCBI Taxonomy" id="9606"/>
</organismHost>
<feature type="short sequence motif" description="YXXL motif; contains endocytosis signal" evidence="33">
    <location>
        <begin position="709"/>
        <end position="712"/>
    </location>
</feature>
<comment type="function">
    <text evidence="33">Transmembrane protein gp41: Acts as a class I viral fusion protein. Under the current model, the protein has at least 3 conformational states: pre-fusion native state, pre-hairpin intermediate state, and post-fusion hairpin state. During fusion of viral and target intracellular membranes, the coiled coil regions (heptad repeats) assume a trimer-of-hairpins structure, positioning the fusion peptide in close proximity to the C-terminal region of the ectodomain. The formation of this structure appears to drive apposition and subsequent fusion of viral and target cell membranes. Complete fusion occurs in host cell endosomes and is dynamin-dependent, however some lipid transfer might occur at the plasma membrane. The virus undergoes clathrin-dependent internalization long before endosomal fusion, thus minimizing the surface exposure of conserved viral epitopes during fusion and reducing the efficacy of inhibitors targeting these epitopes. Membranes fusion leads to delivery of the nucleocapsid into the cytoplasm.</text>
</comment>
<keyword evidence="19 33" id="KW-1043">Host membrane</keyword>
<evidence type="ECO:0000313" key="38">
    <source>
        <dbReference type="EMBL" id="AEN23374.1"/>
    </source>
</evidence>
<evidence type="ECO:0000256" key="31">
    <source>
        <dbReference type="ARBA" id="ARBA00023296"/>
    </source>
</evidence>
<dbReference type="InterPro" id="IPR000777">
    <property type="entry name" value="HIV1_Gp120"/>
</dbReference>
<evidence type="ECO:0000256" key="7">
    <source>
        <dbReference type="ARBA" id="ARBA00022506"/>
    </source>
</evidence>
<evidence type="ECO:0000256" key="35">
    <source>
        <dbReference type="SAM" id="MobiDB-lite"/>
    </source>
</evidence>
<keyword evidence="17 33" id="KW-1161">Viral attachment to host cell</keyword>
<comment type="PTM">
    <text evidence="33">Highly glycosylated by host. The high number of glycan on the protein is reffered to as 'glycan shield' because it contributes to hide protein sequence from adaptive immune system.</text>
</comment>
<evidence type="ECO:0000256" key="32">
    <source>
        <dbReference type="ARBA" id="ARBA00062028"/>
    </source>
</evidence>
<keyword evidence="31 33" id="KW-1160">Virus entry into host cell</keyword>
<keyword evidence="22 33" id="KW-1133">Transmembrane helix</keyword>
<evidence type="ECO:0000256" key="15">
    <source>
        <dbReference type="ARBA" id="ARBA00022703"/>
    </source>
</evidence>
<keyword evidence="28 33" id="KW-0325">Glycoprotein</keyword>
<comment type="function">
    <text evidence="33">Envelope glycoprotein gp160: Oligomerizes in the host endoplasmic reticulum into predominantly trimers. In a second time, gp160 transits in the host Golgi, where glycosylation is completed. The precursor is then proteolytically cleaved in the trans-Golgi and thereby activated by cellular furin or furin-like proteases to produce gp120 and gp41.</text>
</comment>
<dbReference type="FunFam" id="2.170.40.20:FF:000001">
    <property type="entry name" value="Envelope glycoprotein gp160"/>
    <property type="match status" value="1"/>
</dbReference>
<comment type="subunit">
    <text evidence="33">The mature envelope protein (Env) consists of a homotrimer of non-covalently associated gp120-gp41 heterodimers. The resulting complex protrudes from the virus surface as a spike. There seems to be as few as 10 spikes on the average virion. Surface protein gp120 interacts with host CD4, CCR5 and CXCR4. Gp120 also interacts with the C-type lectins CD209/DC-SIGN and CLEC4M/DC-SIGNR (collectively referred to as DC-SIGN(R)). Gp120 and gp41 interact with GalCer. Gp120 interacts with host ITGA4/ITGB7 complex; on CD4+ T-cells, this interaction results in rapid activation of integrin ITGAL/LFA-1, which facilitates efficient cell-to-cell spreading of HIV-1. Gp120 interacts with cell-associated heparan sulfate; this interaction increases virus infectivity on permissive cells and may be involved in infection of CD4- cells.</text>
</comment>
<dbReference type="CDD" id="cd09909">
    <property type="entry name" value="HIV-1-like_HR1-HR2"/>
    <property type="match status" value="1"/>
</dbReference>
<dbReference type="GO" id="GO:0019062">
    <property type="term" value="P:virion attachment to host cell"/>
    <property type="evidence" value="ECO:0007669"/>
    <property type="project" value="UniProtKB-UniRule"/>
</dbReference>
<evidence type="ECO:0000256" key="21">
    <source>
        <dbReference type="ARBA" id="ARBA00022890"/>
    </source>
</evidence>
<keyword evidence="18 33" id="KW-0946">Virion</keyword>
<feature type="chain" id="PRO_5023318038" description="Transmembrane protein gp41" evidence="33">
    <location>
        <begin position="509"/>
        <end position="853"/>
    </location>
</feature>
<evidence type="ECO:0000256" key="27">
    <source>
        <dbReference type="ARBA" id="ARBA00023157"/>
    </source>
</evidence>
<keyword evidence="23 33" id="KW-1039">Host endosome</keyword>
<dbReference type="EMBL" id="HQ217338">
    <property type="protein sequence ID" value="AEN23374.1"/>
    <property type="molecule type" value="Genomic_RNA"/>
</dbReference>
<dbReference type="GO" id="GO:0052031">
    <property type="term" value="P:symbiont-mediated perturbation of host defense response"/>
    <property type="evidence" value="ECO:0007669"/>
    <property type="project" value="UniProtKB-UniRule"/>
</dbReference>
<dbReference type="GO" id="GO:0019031">
    <property type="term" value="C:viral envelope"/>
    <property type="evidence" value="ECO:0007669"/>
    <property type="project" value="UniProtKB-KW"/>
</dbReference>
<feature type="region of interest" description="Immunosuppression" evidence="33">
    <location>
        <begin position="571"/>
        <end position="589"/>
    </location>
</feature>
<evidence type="ECO:0000259" key="36">
    <source>
        <dbReference type="Pfam" id="PF00516"/>
    </source>
</evidence>
<evidence type="ECO:0000256" key="1">
    <source>
        <dbReference type="ARBA" id="ARBA00004402"/>
    </source>
</evidence>
<keyword evidence="9 33" id="KW-1032">Host cell membrane</keyword>
<organism evidence="38">
    <name type="scientific">Human immunodeficiency virus type 1</name>
    <name type="common">HIV-1</name>
    <dbReference type="NCBI Taxonomy" id="11676"/>
    <lineage>
        <taxon>Viruses</taxon>
        <taxon>Riboviria</taxon>
        <taxon>Pararnavirae</taxon>
        <taxon>Artverviricota</taxon>
        <taxon>Revtraviricetes</taxon>
        <taxon>Ortervirales</taxon>
        <taxon>Retroviridae</taxon>
        <taxon>Orthoretrovirinae</taxon>
        <taxon>Lentivirus</taxon>
        <taxon>Lentivirus humimdef1</taxon>
    </lineage>
</organism>
<comment type="similarity">
    <text evidence="33">Belongs to the HIV-1 env protein family.</text>
</comment>
<dbReference type="GO" id="GO:1903911">
    <property type="term" value="P:positive regulation of receptor clustering"/>
    <property type="evidence" value="ECO:0007669"/>
    <property type="project" value="UniProtKB-UniRule"/>
</dbReference>
<feature type="region of interest" description="CD4-binding loop" evidence="33">
    <location>
        <begin position="366"/>
        <end position="376"/>
    </location>
</feature>
<dbReference type="GO" id="GO:0075512">
    <property type="term" value="P:clathrin-dependent endocytosis of virus by host cell"/>
    <property type="evidence" value="ECO:0007669"/>
    <property type="project" value="UniProtKB-UniRule"/>
</dbReference>
<evidence type="ECO:0000256" key="6">
    <source>
        <dbReference type="ARBA" id="ARBA00004650"/>
    </source>
</evidence>
<keyword evidence="14 33" id="KW-0812">Transmembrane</keyword>
<dbReference type="Pfam" id="PF00517">
    <property type="entry name" value="GP41"/>
    <property type="match status" value="1"/>
</dbReference>
<evidence type="ECO:0000256" key="5">
    <source>
        <dbReference type="ARBA" id="ARBA00004578"/>
    </source>
</evidence>
<evidence type="ECO:0000256" key="22">
    <source>
        <dbReference type="ARBA" id="ARBA00022989"/>
    </source>
</evidence>
<keyword evidence="25 33" id="KW-0472">Membrane</keyword>
<evidence type="ECO:0000256" key="14">
    <source>
        <dbReference type="ARBA" id="ARBA00022692"/>
    </source>
</evidence>
<keyword evidence="24 33" id="KW-0175">Coiled coil</keyword>
<comment type="domain">
    <text evidence="33">The membrane proximal external region (MPER) present in gp41 is a tryptophan-rich region recognized by the antibodies 2F5, Z13, and 4E10. MPER seems to play a role in fusion.</text>
</comment>
<comment type="subcellular location">
    <molecule>Transmembrane protein gp41</molecule>
    <subcellularLocation>
        <location evidence="33">Virion membrane</location>
        <topology evidence="33">Single-pass type I membrane protein</topology>
    </subcellularLocation>
    <subcellularLocation>
        <location evidence="33">Host cell membrane</location>
        <topology evidence="33">Single-pass type I membrane protein</topology>
    </subcellularLocation>
    <subcellularLocation>
        <location evidence="33">Host endosome membrane</location>
        <topology evidence="33">Single-pass type I membrane protein</topology>
    </subcellularLocation>
    <text evidence="33">It is probably concentrated at the site of budding and incorporated into the virions possibly by contacts between the cytoplasmic tail of Env and the N-terminus of Gag.</text>
</comment>
<evidence type="ECO:0000256" key="28">
    <source>
        <dbReference type="ARBA" id="ARBA00023180"/>
    </source>
</evidence>
<keyword evidence="20 33" id="KW-0261">Viral envelope protein</keyword>
<keyword evidence="8 33" id="KW-1170">Fusion of virus membrane with host endosomal membrane</keyword>
<accession>G3DH28</accession>
<comment type="subunit">
    <text evidence="32">The mature envelope protein (Env) consists of a homotrimer of non-covalently associated gp120-gp41 heterodimers. The resulting complex protrudes from the virus surface as a spike. There seems to be as few as 10 spikes on the average virion. Interacts with host CD4, CCR5 and CXCR4. Gp120 also interacts with the C-type lectins CD209/DC-SIGN and CLEC4M/DC-SIGNR (collectively referred to as DC-SIGN(R)). Gp120 and gp41 interact with GalCer. Gp120 interacts with host ITGA4/ITGB7 complex; on CD4+ T-cells, this interaction results in rapid activation of integrin ITGAL/LFA-1, which facilitates efficient cell-to-cell spreading of HIV-1. Gp120 interacts with cell-associated heparan sulfate; this interaction increases virus infectivity on permissive cells and may be involved in infection of CD4- cells.</text>
</comment>
<sequence length="853" mass="96746">MKVKGIRKNWQDLWTWGMMLLGMLMICSATEKLWVTVYYGVPVWKEATTTLFCASDAKAYDTEAHNVWATHACVPTDPSPQEVKLENVTERFNMWKNNMVEQMHEDIISLWDQSLKPCVKLTPLCVTLNCTDANINITTVTSRGINSTNATVKPMEGEIKNCSFNVTASRRDKFQKEYALFYRLDLEPIENNSTSYTLISCNTSVITRACPKVSFEPIPIHYCAPAGFAILKCKDKKFNGAGLCTNVSTVQCTHGIKPVVSTQLLLNGSLAEEEVIIRSENITDNAKTIIVQLNETVEINCTRPGNNTRKSIRIGPGSAFYATGDIIGDIKQAHCNISRAKWEKTLELVATKLREHFNKTIVFNQSSGGDPEIVMHSFNCGGEFFYCNSTQLFNSTWNETTRSNSSGDITLPCRIKQFINMWQGVGKAMYAPPIRGEISCSSNITGLLLTRDGGGDPNNRTNETFRPGGGDMRDNWRSELYKYKVVKIEPLGIAPTKAKRRVVQREKRAAGLGALFLGFLGAAGSTMGAASVTLTVQARQLLSGIVQQQNNLLRAIEAQQHMLQLTVWGIKQLQARVLAVERYLRDQQLLGIWGCSGKIICTTAVPWNASWSNRSQDEIWKNMTWMQWEKEIDNYTDLIYTLLEKSQNQQEKNEQELLELDKWANLWNWFDITNWLWYIKIFIMIVGGLIGLRIVFTVLSIVNRVRQGYSPLSFQTYLPVPRGLDRPEGIEEEGGERDRDRSGRLVDGFLAIIWVDLRNLCLFLYHRLRDLLLIVARIVEILGRRGWEALKYWWNLLQYWSQELKNSAVNLLNTTAIAVAEGTDRVIEILQRVGRGILHIPRRIRQGAERALQ</sequence>
<evidence type="ECO:0000256" key="16">
    <source>
        <dbReference type="ARBA" id="ARBA00022729"/>
    </source>
</evidence>
<keyword evidence="26 33" id="KW-0564">Palmitate</keyword>
<evidence type="ECO:0000256" key="10">
    <source>
        <dbReference type="ARBA" id="ARBA00022570"/>
    </source>
</evidence>
<keyword evidence="21 33" id="KW-1164">Virus endocytosis by host</keyword>
<feature type="region of interest" description="Disordered" evidence="35">
    <location>
        <begin position="451"/>
        <end position="471"/>
    </location>
</feature>
<evidence type="ECO:0000256" key="9">
    <source>
        <dbReference type="ARBA" id="ARBA00022511"/>
    </source>
</evidence>
<dbReference type="HAMAP" id="MF_04083">
    <property type="entry name" value="HIV_ENV"/>
    <property type="match status" value="1"/>
</dbReference>
<feature type="region of interest" description="Fusion peptide" evidence="33">
    <location>
        <begin position="509"/>
        <end position="529"/>
    </location>
</feature>
<dbReference type="Pfam" id="PF00516">
    <property type="entry name" value="GP120"/>
    <property type="match status" value="1"/>
</dbReference>
<evidence type="ECO:0000256" key="2">
    <source>
        <dbReference type="ARBA" id="ARBA00004433"/>
    </source>
</evidence>
<feature type="coiled-coil region" evidence="33">
    <location>
        <begin position="630"/>
        <end position="664"/>
    </location>
</feature>
<evidence type="ECO:0000256" key="3">
    <source>
        <dbReference type="ARBA" id="ARBA00004505"/>
    </source>
</evidence>
<evidence type="ECO:0000256" key="13">
    <source>
        <dbReference type="ARBA" id="ARBA00022685"/>
    </source>
</evidence>
<evidence type="ECO:0000259" key="37">
    <source>
        <dbReference type="Pfam" id="PF00517"/>
    </source>
</evidence>
<evidence type="ECO:0000256" key="24">
    <source>
        <dbReference type="ARBA" id="ARBA00023054"/>
    </source>
</evidence>
<evidence type="ECO:0000256" key="30">
    <source>
        <dbReference type="ARBA" id="ARBA00023288"/>
    </source>
</evidence>
<comment type="PTM">
    <text evidence="33">Specific enzymatic cleavages in vivo yield mature proteins. Envelope glycoproteins are synthesized as a inactive precursor that is heavily N-glycosylated and processed likely by host cell furin in the Golgi to yield the mature SU and TM proteins. The cleavage site between SU and TM requires the minimal sequence [KR]-X-[KR]-R. About 2 of the 9 disulfide bonds of gp41 are reduced by P4HB/PDI, following binding to CD4 receptor.</text>
</comment>
<feature type="lipid moiety-binding region" description="S-palmitoyl cysteine; by host" evidence="33">
    <location>
        <position position="761"/>
    </location>
</feature>
<evidence type="ECO:0000256" key="12">
    <source>
        <dbReference type="ARBA" id="ARBA00022595"/>
    </source>
</evidence>
<evidence type="ECO:0000256" key="29">
    <source>
        <dbReference type="ARBA" id="ARBA00023280"/>
    </source>
</evidence>
<feature type="transmembrane region" description="Helical" evidence="34">
    <location>
        <begin position="13"/>
        <end position="35"/>
    </location>
</feature>
<dbReference type="GO" id="GO:0019082">
    <property type="term" value="P:viral protein processing"/>
    <property type="evidence" value="ECO:0007669"/>
    <property type="project" value="UniProtKB-UniRule"/>
</dbReference>
<keyword evidence="27 33" id="KW-1015">Disulfide bond</keyword>
<dbReference type="GO" id="GO:0044175">
    <property type="term" value="C:host cell endosome membrane"/>
    <property type="evidence" value="ECO:0007669"/>
    <property type="project" value="UniProtKB-SubCell"/>
</dbReference>
<comment type="PTM">
    <text evidence="33">Palmitoylation of the transmembrane protein and of Env polyprotein (prior to its proteolytic cleavage) is essential for their association with host cell membrane lipid rafts. Palmitoylation is therefore required for envelope trafficking to classical lipid rafts, but not for viral replication.</text>
</comment>
<comment type="miscellaneous">
    <text evidence="33">Inhibitors targeting HIV-1 viral envelope proteins are used as antiretroviral drugs. Attachment of virions to the cell surface via non-specific interactions and CD4 binding can be blocked by inhibitors that include cyanovirin-N, cyclotriazadisulfonamide analogs, PRO 2000, TNX 355 and PRO 542. In addition, BMS 806 can block CD4-induced conformational changes. Env interactions with the coreceptor molecules can be targeted by CCR5 antagonists including SCH-D, maraviroc (UK 427857) and aplaviroc (GW 873140), and the CXCR4 antagonist AMD 070. Fusion of viral and cellular membranes can be inhibited by peptides such as enfuvirtide and tifuvirtide (T 1249). Resistance to inhibitors associated with mutations in Env are observed. Most of the time, single mutations confer only a modest reduction in drug susceptibility. Combination of several mutations is usually required to develop a high-level drug resistance.</text>
</comment>
<evidence type="ECO:0000256" key="8">
    <source>
        <dbReference type="ARBA" id="ARBA00022510"/>
    </source>
</evidence>
<dbReference type="Gene3D" id="2.170.40.20">
    <property type="entry name" value="Human immunodeficiency virus 1, Gp160, envelope glycoprotein"/>
    <property type="match status" value="2"/>
</dbReference>
<dbReference type="GO" id="GO:0019064">
    <property type="term" value="P:fusion of virus membrane with host plasma membrane"/>
    <property type="evidence" value="ECO:0007669"/>
    <property type="project" value="UniProtKB-UniRule"/>
</dbReference>
<feature type="region of interest" description="MPER; binding to GalCer" evidence="33">
    <location>
        <begin position="659"/>
        <end position="680"/>
    </location>
</feature>
<feature type="chain" id="PRO_5023318039" description="Envelope glycoprotein gp160" evidence="33">
    <location>
        <begin position="32"/>
        <end position="853"/>
    </location>
</feature>
<evidence type="ECO:0000256" key="19">
    <source>
        <dbReference type="ARBA" id="ARBA00022870"/>
    </source>
</evidence>
<reference evidence="38" key="1">
    <citation type="submission" date="2010-08" db="EMBL/GenBank/DDBJ databases">
        <authorList>
            <person name="Gnanakaran G."/>
            <person name="Keele B."/>
            <person name="Li H."/>
            <person name="Wang S."/>
            <person name="Williamson C."/>
            <person name="Gao F."/>
            <person name="Swanstrom R."/>
            <person name="Cohen M."/>
            <person name="Daniels M."/>
            <person name="Hraber P."/>
            <person name="Gaschen B."/>
            <person name="Ashmal M."/>
            <person name="Letvin N."/>
            <person name="Haynes B."/>
            <person name="Hahn B."/>
            <person name="Shaw G."/>
            <person name="Bhattacharya T."/>
            <person name="Korber B."/>
        </authorList>
    </citation>
    <scope>NUCLEOTIDE SEQUENCE</scope>
    <source>
        <strain evidence="38">JACH1853_B7</strain>
    </source>
</reference>
<feature type="topological domain" description="Cytoplasmic" evidence="33">
    <location>
        <begin position="703"/>
        <end position="853"/>
    </location>
</feature>
<comment type="domain">
    <text evidence="33">Some of the most genetically diverse regions of the viral genome are present in Env. They are called variable regions 1 through 5 (V1 through V5). Coreceptor usage of gp120 is determined mainly by the primary structure of the third variable region (V3) in the outer domain of gp120. The sequence of V3 determines which coreceptor, CCR5 and/or CXCR4 (corresponding to R5/macrophage, X4/T cell and R5X4/T cell and macrophage tropism), is used to trigger the fusion potential of the Env complex, and hence which cells the virus can infect. Binding to CCR5 involves a region adjacent in addition to V3.</text>
</comment>